<dbReference type="RefSeq" id="WP_244181223.1">
    <property type="nucleotide sequence ID" value="NZ_JBHSII010000001.1"/>
</dbReference>
<protein>
    <submittedName>
        <fullName evidence="1">Uncharacterized protein</fullName>
    </submittedName>
</protein>
<gene>
    <name evidence="1" type="ORF">VTH8203_02949</name>
</gene>
<dbReference type="AlphaFoldDB" id="A0A240EKS1"/>
<sequence>MTSFFVSVLKRTVGASVIFSLGLGSAAAIELPLFKKEAEERGYTLPEAVGLSLGYMNVSQGINVDSIALTGLPSIVKDLNINTQGGYQESEVLTLKADVWVLPFLNFYAIGGKLNGYSETTITSANGTIDLGFLGQHEVSIDDINAPFRLDLDGYMYGAGTVIAGGYESVFALIDASYTKTKLTVIDGEIDSIVVSPRIGYDFSRNTDFPVRAWIGAQYQNIEQTLTGNVKDLPLGGLGDLGFIQNAKFTVNQSLANNWNTLLGAQYEFTPNWVLVTEMGLGQRKSFFITLDARF</sequence>
<organism evidence="1 2">
    <name type="scientific">Vibrio thalassae</name>
    <dbReference type="NCBI Taxonomy" id="1243014"/>
    <lineage>
        <taxon>Bacteria</taxon>
        <taxon>Pseudomonadati</taxon>
        <taxon>Pseudomonadota</taxon>
        <taxon>Gammaproteobacteria</taxon>
        <taxon>Vibrionales</taxon>
        <taxon>Vibrionaceae</taxon>
        <taxon>Vibrio</taxon>
    </lineage>
</organism>
<proteinExistence type="predicted"/>
<dbReference type="EMBL" id="OANU01000053">
    <property type="protein sequence ID" value="SNX49302.1"/>
    <property type="molecule type" value="Genomic_DNA"/>
</dbReference>
<evidence type="ECO:0000313" key="2">
    <source>
        <dbReference type="Proteomes" id="UP000219336"/>
    </source>
</evidence>
<dbReference type="SUPFAM" id="SSF56935">
    <property type="entry name" value="Porins"/>
    <property type="match status" value="1"/>
</dbReference>
<keyword evidence="2" id="KW-1185">Reference proteome</keyword>
<dbReference type="Proteomes" id="UP000219336">
    <property type="component" value="Unassembled WGS sequence"/>
</dbReference>
<evidence type="ECO:0000313" key="1">
    <source>
        <dbReference type="EMBL" id="SNX49302.1"/>
    </source>
</evidence>
<name>A0A240EKS1_9VIBR</name>
<reference evidence="2" key="1">
    <citation type="submission" date="2016-06" db="EMBL/GenBank/DDBJ databases">
        <authorList>
            <person name="Rodrigo-Torres L."/>
            <person name="Arahal R.D."/>
            <person name="Lucena T."/>
        </authorList>
    </citation>
    <scope>NUCLEOTIDE SEQUENCE [LARGE SCALE GENOMIC DNA]</scope>
    <source>
        <strain evidence="2">CECT8203</strain>
    </source>
</reference>
<accession>A0A240EKS1</accession>